<dbReference type="SUPFAM" id="SSF56204">
    <property type="entry name" value="Hect, E3 ligase catalytic domain"/>
    <property type="match status" value="1"/>
</dbReference>
<dbReference type="InterPro" id="IPR000008">
    <property type="entry name" value="C2_dom"/>
</dbReference>
<dbReference type="FunFam" id="3.30.2160.10:FF:000003">
    <property type="entry name" value="E3 ubiquitin-protein ligase"/>
    <property type="match status" value="1"/>
</dbReference>
<evidence type="ECO:0000256" key="9">
    <source>
        <dbReference type="SAM" id="MobiDB-lite"/>
    </source>
</evidence>
<comment type="pathway">
    <text evidence="2 6">Protein modification; protein ubiquitination.</text>
</comment>
<dbReference type="FunFam" id="3.90.1750.10:FF:000002">
    <property type="entry name" value="E3 ubiquitin-protein ligase"/>
    <property type="match status" value="1"/>
</dbReference>
<keyword evidence="3 6" id="KW-0808">Transferase</keyword>
<dbReference type="InterPro" id="IPR036020">
    <property type="entry name" value="WW_dom_sf"/>
</dbReference>
<dbReference type="CDD" id="cd04021">
    <property type="entry name" value="C2_E3_ubiquitin_ligase"/>
    <property type="match status" value="1"/>
</dbReference>
<dbReference type="GO" id="GO:0070936">
    <property type="term" value="P:protein K48-linked ubiquitination"/>
    <property type="evidence" value="ECO:0007669"/>
    <property type="project" value="TreeGrafter"/>
</dbReference>
<feature type="domain" description="WW" evidence="11">
    <location>
        <begin position="295"/>
        <end position="328"/>
    </location>
</feature>
<feature type="domain" description="WW" evidence="11">
    <location>
        <begin position="335"/>
        <end position="368"/>
    </location>
</feature>
<name>A0AAX7UFJ7_ASTCA</name>
<keyword evidence="4" id="KW-0677">Repeat</keyword>
<feature type="domain" description="C2" evidence="10">
    <location>
        <begin position="1"/>
        <end position="116"/>
    </location>
</feature>
<dbReference type="FunFam" id="2.20.70.10:FF:000005">
    <property type="entry name" value="E3 ubiquitin-protein ligase"/>
    <property type="match status" value="1"/>
</dbReference>
<dbReference type="GO" id="GO:0070534">
    <property type="term" value="P:protein K63-linked ubiquitination"/>
    <property type="evidence" value="ECO:0007669"/>
    <property type="project" value="TreeGrafter"/>
</dbReference>
<dbReference type="PROSITE" id="PS50004">
    <property type="entry name" value="C2"/>
    <property type="match status" value="1"/>
</dbReference>
<dbReference type="CDD" id="cd00078">
    <property type="entry name" value="HECTc"/>
    <property type="match status" value="1"/>
</dbReference>
<proteinExistence type="predicted"/>
<sequence length="760" mass="86787">MASGATKSGTSNGYPIRAQLQIVVLSAKLKENKKNWFGPSPYVEVTVDGQSKKTEKCTNTHSPKWKQPLTVIVTPFSKLVFRVWSHQTLKSDLLLGMATLDLSETLKSNDMKSDLLKPCSYALAVFKVRIHHFLSSASSSNDSAAADCSDGQSGSDTPVRAPASGPSSAPDSSPSWGSDRNSTVASGSGAAATRQPTSTITPAVTPRVPAVSTGPLPPGLVVVSCTIKKSGLNFIIVPFSRWEQRVDQNGRLYYVDHVEKKTTWERPEPLPHGDIFVMSFNQATATQNKEYDPLGPLPQGWEKRTDSNGRVYFVHHPTRSTQWEDPRTQGLLNEKPLPEGWEMRFTVDGIPYFVDHTRRTTTYIDPRTGKSSLENGPQITYVRDFKAKVQYFRFWCQQLAMPQHVKINVSRKTLFEDSFQQIMSLNAQDLRRRLWIIFPGEEGLDYGGVSREWFFLLSHEVLNPMYCLFEYAGKDNYCLQINPASYINPDHLKYFKFIGRFIAMALFHGKFIDTGFSLPFYKRILNKPLTLHDLESIDPEFYNSLMWIKDNNIEECGLEMFFSVDKEILGEISTHELKPGGGDIQVTEENKEEYIRLVAEWRLSRGVEEQTQAFFEGFNEVLPQQYLQYFDAKELEVMLCGMQEIDLVDWQRNTIYRHYARSSKQIVWFWQLVKEMDNEKRMRLLQFVTGTCRLPVGGFNDLMGSNGAQKFCIEKVGKENWLPRSHTCFNRLDLPPYKSYEQLKEKLMFAIEETEGFGQE</sequence>
<dbReference type="SMART" id="SM00456">
    <property type="entry name" value="WW"/>
    <property type="match status" value="3"/>
</dbReference>
<reference evidence="13" key="3">
    <citation type="submission" date="2025-09" db="UniProtKB">
        <authorList>
            <consortium name="Ensembl"/>
        </authorList>
    </citation>
    <scope>IDENTIFICATION</scope>
</reference>
<dbReference type="InterPro" id="IPR000569">
    <property type="entry name" value="HECT_dom"/>
</dbReference>
<dbReference type="Pfam" id="PF00632">
    <property type="entry name" value="HECT"/>
    <property type="match status" value="1"/>
</dbReference>
<dbReference type="GO" id="GO:0035519">
    <property type="term" value="P:protein K29-linked ubiquitination"/>
    <property type="evidence" value="ECO:0007669"/>
    <property type="project" value="TreeGrafter"/>
</dbReference>
<dbReference type="GO" id="GO:0005737">
    <property type="term" value="C:cytoplasm"/>
    <property type="evidence" value="ECO:0007669"/>
    <property type="project" value="UniProtKB-ARBA"/>
</dbReference>
<organism evidence="13 14">
    <name type="scientific">Astatotilapia calliptera</name>
    <name type="common">Eastern happy</name>
    <name type="synonym">Chromis callipterus</name>
    <dbReference type="NCBI Taxonomy" id="8154"/>
    <lineage>
        <taxon>Eukaryota</taxon>
        <taxon>Metazoa</taxon>
        <taxon>Chordata</taxon>
        <taxon>Craniata</taxon>
        <taxon>Vertebrata</taxon>
        <taxon>Euteleostomi</taxon>
        <taxon>Actinopterygii</taxon>
        <taxon>Neopterygii</taxon>
        <taxon>Teleostei</taxon>
        <taxon>Neoteleostei</taxon>
        <taxon>Acanthomorphata</taxon>
        <taxon>Ovalentaria</taxon>
        <taxon>Cichlomorphae</taxon>
        <taxon>Cichliformes</taxon>
        <taxon>Cichlidae</taxon>
        <taxon>African cichlids</taxon>
        <taxon>Pseudocrenilabrinae</taxon>
        <taxon>Haplochromini</taxon>
        <taxon>Astatotilapia</taxon>
    </lineage>
</organism>
<dbReference type="SMART" id="SM00239">
    <property type="entry name" value="C2"/>
    <property type="match status" value="1"/>
</dbReference>
<evidence type="ECO:0000256" key="2">
    <source>
        <dbReference type="ARBA" id="ARBA00004906"/>
    </source>
</evidence>
<dbReference type="AlphaFoldDB" id="A0AAX7UFJ7"/>
<dbReference type="PROSITE" id="PS50237">
    <property type="entry name" value="HECT"/>
    <property type="match status" value="1"/>
</dbReference>
<dbReference type="PROSITE" id="PS50020">
    <property type="entry name" value="WW_DOMAIN_2"/>
    <property type="match status" value="3"/>
</dbReference>
<dbReference type="Pfam" id="PF00397">
    <property type="entry name" value="WW"/>
    <property type="match status" value="3"/>
</dbReference>
<keyword evidence="14" id="KW-1185">Reference proteome</keyword>
<evidence type="ECO:0000256" key="6">
    <source>
        <dbReference type="PIRNR" id="PIRNR001569"/>
    </source>
</evidence>
<keyword evidence="5 6" id="KW-0833">Ubl conjugation pathway</keyword>
<feature type="compositionally biased region" description="Low complexity" evidence="9">
    <location>
        <begin position="161"/>
        <end position="192"/>
    </location>
</feature>
<dbReference type="InterPro" id="IPR024928">
    <property type="entry name" value="E3_ub_ligase_SMURF1"/>
</dbReference>
<dbReference type="Ensembl" id="ENSACLT00000083186.1">
    <property type="protein sequence ID" value="ENSACLP00000068124.1"/>
    <property type="gene ID" value="ENSACLG00000014241.2"/>
</dbReference>
<dbReference type="Gene3D" id="2.20.70.10">
    <property type="match status" value="2"/>
</dbReference>
<dbReference type="Proteomes" id="UP000265100">
    <property type="component" value="Chromosome 20"/>
</dbReference>
<evidence type="ECO:0000256" key="4">
    <source>
        <dbReference type="ARBA" id="ARBA00022737"/>
    </source>
</evidence>
<reference evidence="13" key="2">
    <citation type="submission" date="2025-08" db="UniProtKB">
        <authorList>
            <consortium name="Ensembl"/>
        </authorList>
    </citation>
    <scope>IDENTIFICATION</scope>
</reference>
<dbReference type="EC" id="2.3.2.26" evidence="6"/>
<dbReference type="FunFam" id="3.30.2410.10:FF:000002">
    <property type="entry name" value="E3 ubiquitin-protein ligase HECW2"/>
    <property type="match status" value="1"/>
</dbReference>
<dbReference type="SUPFAM" id="SSF49562">
    <property type="entry name" value="C2 domain (Calcium/lipid-binding domain, CaLB)"/>
    <property type="match status" value="1"/>
</dbReference>
<dbReference type="GeneTree" id="ENSGT00940000157014"/>
<evidence type="ECO:0000256" key="7">
    <source>
        <dbReference type="PIRSR" id="PIRSR001569-1"/>
    </source>
</evidence>
<evidence type="ECO:0000313" key="14">
    <source>
        <dbReference type="Proteomes" id="UP000265100"/>
    </source>
</evidence>
<evidence type="ECO:0000256" key="3">
    <source>
        <dbReference type="ARBA" id="ARBA00022679"/>
    </source>
</evidence>
<dbReference type="Gene3D" id="2.60.40.150">
    <property type="entry name" value="C2 domain"/>
    <property type="match status" value="1"/>
</dbReference>
<dbReference type="InterPro" id="IPR001202">
    <property type="entry name" value="WW_dom"/>
</dbReference>
<dbReference type="SUPFAM" id="SSF51045">
    <property type="entry name" value="WW domain"/>
    <property type="match status" value="3"/>
</dbReference>
<dbReference type="PROSITE" id="PS01159">
    <property type="entry name" value="WW_DOMAIN_1"/>
    <property type="match status" value="3"/>
</dbReference>
<dbReference type="PIRSF" id="PIRSF001569">
    <property type="entry name" value="E3_ub_ligase_SMURF1"/>
    <property type="match status" value="1"/>
</dbReference>
<evidence type="ECO:0000259" key="12">
    <source>
        <dbReference type="PROSITE" id="PS50237"/>
    </source>
</evidence>
<accession>A0AAX7UFJ7</accession>
<feature type="domain" description="WW" evidence="11">
    <location>
        <begin position="242"/>
        <end position="269"/>
    </location>
</feature>
<feature type="domain" description="HECT" evidence="12">
    <location>
        <begin position="426"/>
        <end position="760"/>
    </location>
</feature>
<dbReference type="SMART" id="SM00119">
    <property type="entry name" value="HECTc"/>
    <property type="match status" value="1"/>
</dbReference>
<dbReference type="Gene3D" id="3.30.2160.10">
    <property type="entry name" value="Hect, E3 ligase catalytic domain"/>
    <property type="match status" value="1"/>
</dbReference>
<evidence type="ECO:0000256" key="5">
    <source>
        <dbReference type="ARBA" id="ARBA00022786"/>
    </source>
</evidence>
<dbReference type="GO" id="GO:0061630">
    <property type="term" value="F:ubiquitin protein ligase activity"/>
    <property type="evidence" value="ECO:0007669"/>
    <property type="project" value="UniProtKB-EC"/>
</dbReference>
<evidence type="ECO:0000259" key="10">
    <source>
        <dbReference type="PROSITE" id="PS50004"/>
    </source>
</evidence>
<dbReference type="InterPro" id="IPR050409">
    <property type="entry name" value="E3_ubiq-protein_ligase"/>
</dbReference>
<dbReference type="PANTHER" id="PTHR11254:SF66">
    <property type="entry name" value="E3 UBIQUITIN-PROTEIN LIGASE ITCHY HOMOLOG"/>
    <property type="match status" value="1"/>
</dbReference>
<dbReference type="Pfam" id="PF00168">
    <property type="entry name" value="C2"/>
    <property type="match status" value="1"/>
</dbReference>
<dbReference type="PANTHER" id="PTHR11254">
    <property type="entry name" value="HECT DOMAIN UBIQUITIN-PROTEIN LIGASE"/>
    <property type="match status" value="1"/>
</dbReference>
<evidence type="ECO:0000313" key="13">
    <source>
        <dbReference type="Ensembl" id="ENSACLP00000068124.1"/>
    </source>
</evidence>
<comment type="catalytic activity">
    <reaction evidence="1 6">
        <text>S-ubiquitinyl-[E2 ubiquitin-conjugating enzyme]-L-cysteine + [acceptor protein]-L-lysine = [E2 ubiquitin-conjugating enzyme]-L-cysteine + N(6)-ubiquitinyl-[acceptor protein]-L-lysine.</text>
        <dbReference type="EC" id="2.3.2.26"/>
    </reaction>
</comment>
<evidence type="ECO:0000256" key="1">
    <source>
        <dbReference type="ARBA" id="ARBA00000885"/>
    </source>
</evidence>
<dbReference type="GO" id="GO:0043161">
    <property type="term" value="P:proteasome-mediated ubiquitin-dependent protein catabolic process"/>
    <property type="evidence" value="ECO:0007669"/>
    <property type="project" value="TreeGrafter"/>
</dbReference>
<dbReference type="CDD" id="cd00201">
    <property type="entry name" value="WW"/>
    <property type="match status" value="3"/>
</dbReference>
<dbReference type="FunFam" id="2.20.70.10:FF:000063">
    <property type="entry name" value="E3 ubiquitin-protein ligase NEDD4"/>
    <property type="match status" value="1"/>
</dbReference>
<evidence type="ECO:0000259" key="11">
    <source>
        <dbReference type="PROSITE" id="PS50020"/>
    </source>
</evidence>
<dbReference type="Gene3D" id="3.90.1750.10">
    <property type="entry name" value="Hect, E3 ligase catalytic domains"/>
    <property type="match status" value="1"/>
</dbReference>
<feature type="region of interest" description="Disordered" evidence="9">
    <location>
        <begin position="139"/>
        <end position="207"/>
    </location>
</feature>
<evidence type="ECO:0000256" key="8">
    <source>
        <dbReference type="PROSITE-ProRule" id="PRU00104"/>
    </source>
</evidence>
<reference evidence="13" key="1">
    <citation type="submission" date="2018-05" db="EMBL/GenBank/DDBJ databases">
        <authorList>
            <person name="Datahose"/>
        </authorList>
    </citation>
    <scope>NUCLEOTIDE SEQUENCE</scope>
</reference>
<dbReference type="Gene3D" id="3.30.2410.10">
    <property type="entry name" value="Hect, E3 ligase catalytic domain"/>
    <property type="match status" value="1"/>
</dbReference>
<feature type="compositionally biased region" description="Low complexity" evidence="9">
    <location>
        <begin position="139"/>
        <end position="150"/>
    </location>
</feature>
<feature type="active site" description="Glycyl thioester intermediate" evidence="7 8">
    <location>
        <position position="728"/>
    </location>
</feature>
<protein>
    <recommendedName>
        <fullName evidence="6">E3 ubiquitin-protein ligase</fullName>
        <ecNumber evidence="6">2.3.2.26</ecNumber>
    </recommendedName>
</protein>
<dbReference type="InterPro" id="IPR035892">
    <property type="entry name" value="C2_domain_sf"/>
</dbReference>
<dbReference type="InterPro" id="IPR035983">
    <property type="entry name" value="Hect_E3_ubiquitin_ligase"/>
</dbReference>